<dbReference type="InterPro" id="IPR015422">
    <property type="entry name" value="PyrdxlP-dep_Trfase_small"/>
</dbReference>
<dbReference type="CDD" id="cd05791">
    <property type="entry name" value="S1_CSL4"/>
    <property type="match status" value="1"/>
</dbReference>
<dbReference type="SUPFAM" id="SSF53383">
    <property type="entry name" value="PLP-dependent transferases"/>
    <property type="match status" value="1"/>
</dbReference>
<evidence type="ECO:0000256" key="10">
    <source>
        <dbReference type="ARBA" id="ARBA00022898"/>
    </source>
</evidence>
<evidence type="ECO:0000259" key="18">
    <source>
        <dbReference type="Pfam" id="PF14382"/>
    </source>
</evidence>
<dbReference type="Gene3D" id="3.90.1150.10">
    <property type="entry name" value="Aspartate Aminotransferase, domain 1"/>
    <property type="match status" value="1"/>
</dbReference>
<comment type="catalytic activity">
    <reaction evidence="11">
        <text>(2S)-2-aminobutanoate + 2-oxoglutarate = 2-oxobutanoate + L-glutamate</text>
        <dbReference type="Rhea" id="RHEA:70223"/>
        <dbReference type="ChEBI" id="CHEBI:16763"/>
        <dbReference type="ChEBI" id="CHEBI:16810"/>
        <dbReference type="ChEBI" id="CHEBI:29985"/>
        <dbReference type="ChEBI" id="CHEBI:74359"/>
    </reaction>
    <physiologicalReaction direction="right-to-left" evidence="11">
        <dbReference type="Rhea" id="RHEA:70225"/>
    </physiologicalReaction>
</comment>
<keyword evidence="8 15" id="KW-0808">Transferase</keyword>
<dbReference type="eggNOG" id="KOG1412">
    <property type="taxonomic scope" value="Eukaryota"/>
</dbReference>
<dbReference type="Proteomes" id="UP000014500">
    <property type="component" value="Unassembled WGS sequence"/>
</dbReference>
<evidence type="ECO:0000256" key="2">
    <source>
        <dbReference type="ARBA" id="ARBA00004123"/>
    </source>
</evidence>
<dbReference type="STRING" id="126957.T1IIE4"/>
<dbReference type="FunFam" id="2.40.50.140:FF:000198">
    <property type="entry name" value="Exosome complex component CSL4"/>
    <property type="match status" value="1"/>
</dbReference>
<dbReference type="GO" id="GO:0006532">
    <property type="term" value="P:aspartate biosynthetic process"/>
    <property type="evidence" value="ECO:0007669"/>
    <property type="project" value="TreeGrafter"/>
</dbReference>
<dbReference type="GO" id="GO:0005829">
    <property type="term" value="C:cytosol"/>
    <property type="evidence" value="ECO:0007669"/>
    <property type="project" value="TreeGrafter"/>
</dbReference>
<evidence type="ECO:0000313" key="19">
    <source>
        <dbReference type="EnsemblMetazoa" id="SMAR000640-PA"/>
    </source>
</evidence>
<organism evidence="19 20">
    <name type="scientific">Strigamia maritima</name>
    <name type="common">European centipede</name>
    <name type="synonym">Geophilus maritimus</name>
    <dbReference type="NCBI Taxonomy" id="126957"/>
    <lineage>
        <taxon>Eukaryota</taxon>
        <taxon>Metazoa</taxon>
        <taxon>Ecdysozoa</taxon>
        <taxon>Arthropoda</taxon>
        <taxon>Myriapoda</taxon>
        <taxon>Chilopoda</taxon>
        <taxon>Pleurostigmophora</taxon>
        <taxon>Geophilomorpha</taxon>
        <taxon>Linotaeniidae</taxon>
        <taxon>Strigamia</taxon>
    </lineage>
</organism>
<evidence type="ECO:0000256" key="1">
    <source>
        <dbReference type="ARBA" id="ARBA00001933"/>
    </source>
</evidence>
<dbReference type="EMBL" id="AFFK01014253">
    <property type="status" value="NOT_ANNOTATED_CDS"/>
    <property type="molecule type" value="Genomic_DNA"/>
</dbReference>
<dbReference type="SUPFAM" id="SSF110324">
    <property type="entry name" value="Ribosomal L27 protein-like"/>
    <property type="match status" value="1"/>
</dbReference>
<dbReference type="PRINTS" id="PR00799">
    <property type="entry name" value="TRANSAMINASE"/>
</dbReference>
<dbReference type="PROSITE" id="PS00105">
    <property type="entry name" value="AA_TRANSFER_CLASS_1"/>
    <property type="match status" value="1"/>
</dbReference>
<comment type="catalytic activity">
    <reaction evidence="13">
        <text>3-sulfino-L-alanine + 2-oxoglutarate = 3-sulfinopyruvate + L-glutamate</text>
        <dbReference type="Rhea" id="RHEA:70295"/>
        <dbReference type="ChEBI" id="CHEBI:16810"/>
        <dbReference type="ChEBI" id="CHEBI:29985"/>
        <dbReference type="ChEBI" id="CHEBI:61085"/>
        <dbReference type="ChEBI" id="CHEBI:140699"/>
    </reaction>
    <physiologicalReaction direction="right-to-left" evidence="13">
        <dbReference type="Rhea" id="RHEA:70297"/>
    </physiologicalReaction>
</comment>
<dbReference type="HOGENOM" id="CLU_424297_0_0_1"/>
<evidence type="ECO:0000259" key="17">
    <source>
        <dbReference type="Pfam" id="PF10447"/>
    </source>
</evidence>
<sequence>RATIVINQIYSLHFCFSLRRAGLFAYVSYISQNMNSHFATVAAGAPIEVFAVNKAYQEDTFPKKVNLSIGAYRTEEEKPWVLPVVQKVERQIANDDKLNHEYLPQMGMEALSTAATKLLLGPENPLIIGNKTISVQCLSGTGALRIGAEFLSRCCDFKTVYVSDPTWENHMLLFDYAGFKDIRTYRYWDNMERKIDINGLIEDLKRAPTKSVVVLHACAHNPTGMDPSEDEWKEIANVIEEKNHFPFFDCAYQGFASGDTTRDAFAIRYFAKRGFEFICAQSFAKNFGLYNERIGNLTLAVKDVHIIPAVKSQLTLLVRAMYSNPPVHGARIVSMVLNNQNLFEEWKECIKTMADRILLMRKMLRDQLVTLQTPGNWDHITKQIGMFSFTGLTPVQVDHLTREHHVYLLRNGRINMCGLTTANVEYVAKAINDACGSIANNMATSHTAGMKDGEVVIPGYVICSFDDRHKSGQGSYVQNGEIVASVVGYLTRTELEQKSLIEVRRKNERNIVPSVGNIVTVRILNVNPRFCKCAIVCVQETMLRETFRGMLRKEDVRSVERDSVKMQNCFRPGDIVLAKVIGIGENRSYLLSTAEIELGVVIALSEAGIRLVPISWSEMQCPKTFIKESRKVAKVISEASTPANAS</sequence>
<evidence type="ECO:0000256" key="15">
    <source>
        <dbReference type="RuleBase" id="RU000480"/>
    </source>
</evidence>
<name>T1IIE4_STRMM</name>
<evidence type="ECO:0000256" key="13">
    <source>
        <dbReference type="ARBA" id="ARBA00048761"/>
    </source>
</evidence>
<protein>
    <recommendedName>
        <fullName evidence="15">Aspartate aminotransferase</fullName>
        <ecNumber evidence="15">2.6.1.1</ecNumber>
    </recommendedName>
</protein>
<dbReference type="InterPro" id="IPR015424">
    <property type="entry name" value="PyrdxlP-dep_Trfase"/>
</dbReference>
<dbReference type="InterPro" id="IPR015421">
    <property type="entry name" value="PyrdxlP-dep_Trfase_major"/>
</dbReference>
<keyword evidence="20" id="KW-1185">Reference proteome</keyword>
<feature type="domain" description="Aminotransferase class I/classII large" evidence="16">
    <location>
        <begin position="63"/>
        <end position="431"/>
    </location>
</feature>
<keyword evidence="10" id="KW-0663">Pyridoxal phosphate</keyword>
<evidence type="ECO:0000313" key="20">
    <source>
        <dbReference type="Proteomes" id="UP000014500"/>
    </source>
</evidence>
<evidence type="ECO:0000256" key="8">
    <source>
        <dbReference type="ARBA" id="ARBA00022679"/>
    </source>
</evidence>
<comment type="catalytic activity">
    <reaction evidence="12">
        <text>L-aspartate + 2-oxoglutarate = oxaloacetate + L-glutamate</text>
        <dbReference type="Rhea" id="RHEA:21824"/>
        <dbReference type="ChEBI" id="CHEBI:16452"/>
        <dbReference type="ChEBI" id="CHEBI:16810"/>
        <dbReference type="ChEBI" id="CHEBI:29985"/>
        <dbReference type="ChEBI" id="CHEBI:29991"/>
        <dbReference type="EC" id="2.6.1.1"/>
    </reaction>
    <physiologicalReaction direction="left-to-right" evidence="12">
        <dbReference type="Rhea" id="RHEA:21825"/>
    </physiologicalReaction>
</comment>
<dbReference type="eggNOG" id="KOG3409">
    <property type="taxonomic scope" value="Eukaryota"/>
</dbReference>
<dbReference type="Gene3D" id="2.40.50.100">
    <property type="match status" value="1"/>
</dbReference>
<evidence type="ECO:0000256" key="14">
    <source>
        <dbReference type="ARBA" id="ARBA00049350"/>
    </source>
</evidence>
<dbReference type="Gene3D" id="3.40.640.10">
    <property type="entry name" value="Type I PLP-dependent aspartate aminotransferase-like (Major domain)"/>
    <property type="match status" value="1"/>
</dbReference>
<dbReference type="PANTHER" id="PTHR11879:SF55">
    <property type="entry name" value="GLUTAMATE OXALOACETATE TRANSAMINASE 1, ISOFORM B"/>
    <property type="match status" value="1"/>
</dbReference>
<dbReference type="CDD" id="cd00609">
    <property type="entry name" value="AAT_like"/>
    <property type="match status" value="1"/>
</dbReference>
<evidence type="ECO:0000256" key="7">
    <source>
        <dbReference type="ARBA" id="ARBA00022576"/>
    </source>
</evidence>
<dbReference type="AlphaFoldDB" id="T1IIE4"/>
<dbReference type="PANTHER" id="PTHR11879">
    <property type="entry name" value="ASPARTATE AMINOTRANSFERASE"/>
    <property type="match status" value="1"/>
</dbReference>
<dbReference type="GO" id="GO:0003723">
    <property type="term" value="F:RNA binding"/>
    <property type="evidence" value="ECO:0007669"/>
    <property type="project" value="InterPro"/>
</dbReference>
<evidence type="ECO:0000259" key="16">
    <source>
        <dbReference type="Pfam" id="PF00155"/>
    </source>
</evidence>
<feature type="domain" description="Exosome complex component N-terminal" evidence="18">
    <location>
        <begin position="455"/>
        <end position="493"/>
    </location>
</feature>
<comment type="cofactor">
    <cofactor evidence="1">
        <name>pyridoxal 5'-phosphate</name>
        <dbReference type="ChEBI" id="CHEBI:597326"/>
    </cofactor>
</comment>
<comment type="miscellaneous">
    <text evidence="15">In eukaryotes there are cytoplasmic, mitochondrial and chloroplastic isozymes.</text>
</comment>
<dbReference type="GO" id="GO:0004069">
    <property type="term" value="F:L-aspartate:2-oxoglutarate aminotransferase activity"/>
    <property type="evidence" value="ECO:0007669"/>
    <property type="project" value="UniProtKB-EC"/>
</dbReference>
<dbReference type="PhylomeDB" id="T1IIE4"/>
<reference evidence="20" key="1">
    <citation type="submission" date="2011-05" db="EMBL/GenBank/DDBJ databases">
        <authorList>
            <person name="Richards S.R."/>
            <person name="Qu J."/>
            <person name="Jiang H."/>
            <person name="Jhangiani S.N."/>
            <person name="Agravi P."/>
            <person name="Goodspeed R."/>
            <person name="Gross S."/>
            <person name="Mandapat C."/>
            <person name="Jackson L."/>
            <person name="Mathew T."/>
            <person name="Pu L."/>
            <person name="Thornton R."/>
            <person name="Saada N."/>
            <person name="Wilczek-Boney K.B."/>
            <person name="Lee S."/>
            <person name="Kovar C."/>
            <person name="Wu Y."/>
            <person name="Scherer S.E."/>
            <person name="Worley K.C."/>
            <person name="Muzny D.M."/>
            <person name="Gibbs R."/>
        </authorList>
    </citation>
    <scope>NUCLEOTIDE SEQUENCE</scope>
    <source>
        <strain evidence="20">Brora</strain>
    </source>
</reference>
<accession>T1IIE4</accession>
<dbReference type="GO" id="GO:0030170">
    <property type="term" value="F:pyridoxal phosphate binding"/>
    <property type="evidence" value="ECO:0007669"/>
    <property type="project" value="InterPro"/>
</dbReference>
<dbReference type="GO" id="GO:0120554">
    <property type="term" value="F:2-aminobutanoate transaminase activity"/>
    <property type="evidence" value="ECO:0007669"/>
    <property type="project" value="RHEA"/>
</dbReference>
<comment type="subcellular location">
    <subcellularLocation>
        <location evidence="3">Cytoplasm</location>
    </subcellularLocation>
    <subcellularLocation>
        <location evidence="2">Nucleus</location>
    </subcellularLocation>
</comment>
<comment type="similarity">
    <text evidence="4">Belongs to the class-I pyridoxal-phosphate-dependent aminotransferase family.</text>
</comment>
<evidence type="ECO:0000256" key="5">
    <source>
        <dbReference type="ARBA" id="ARBA00011738"/>
    </source>
</evidence>
<dbReference type="InterPro" id="IPR025721">
    <property type="entry name" value="Exosome_cplx_N_dom"/>
</dbReference>
<evidence type="ECO:0000256" key="6">
    <source>
        <dbReference type="ARBA" id="ARBA00022490"/>
    </source>
</evidence>
<feature type="domain" description="Exosome complex component CSL4 C-terminal" evidence="17">
    <location>
        <begin position="543"/>
        <end position="581"/>
    </location>
</feature>
<dbReference type="InterPro" id="IPR004839">
    <property type="entry name" value="Aminotransferase_I/II_large"/>
</dbReference>
<evidence type="ECO:0000256" key="11">
    <source>
        <dbReference type="ARBA" id="ARBA00036027"/>
    </source>
</evidence>
<dbReference type="EC" id="2.6.1.1" evidence="15"/>
<dbReference type="FunFam" id="3.40.640.10:FF:000044">
    <property type="entry name" value="Aspartate aminotransferase"/>
    <property type="match status" value="1"/>
</dbReference>
<evidence type="ECO:0000256" key="4">
    <source>
        <dbReference type="ARBA" id="ARBA00007441"/>
    </source>
</evidence>
<proteinExistence type="inferred from homology"/>
<comment type="catalytic activity">
    <reaction evidence="14">
        <text>L-cysteine + 2-oxoglutarate = 2-oxo-3-sulfanylpropanoate + L-glutamate</text>
        <dbReference type="Rhea" id="RHEA:17441"/>
        <dbReference type="ChEBI" id="CHEBI:16810"/>
        <dbReference type="ChEBI" id="CHEBI:29985"/>
        <dbReference type="ChEBI" id="CHEBI:35235"/>
        <dbReference type="ChEBI" id="CHEBI:57678"/>
        <dbReference type="EC" id="2.6.1.3"/>
    </reaction>
    <physiologicalReaction direction="left-to-right" evidence="14">
        <dbReference type="Rhea" id="RHEA:17442"/>
    </physiologicalReaction>
</comment>
<evidence type="ECO:0000256" key="9">
    <source>
        <dbReference type="ARBA" id="ARBA00022835"/>
    </source>
</evidence>
<dbReference type="Pfam" id="PF10447">
    <property type="entry name" value="EXOSC1"/>
    <property type="match status" value="1"/>
</dbReference>
<dbReference type="Pfam" id="PF14382">
    <property type="entry name" value="ECR1_N"/>
    <property type="match status" value="1"/>
</dbReference>
<dbReference type="FunFam" id="3.90.1150.10:FF:000001">
    <property type="entry name" value="Aspartate aminotransferase"/>
    <property type="match status" value="1"/>
</dbReference>
<dbReference type="Pfam" id="PF00155">
    <property type="entry name" value="Aminotran_1_2"/>
    <property type="match status" value="1"/>
</dbReference>
<evidence type="ECO:0000256" key="12">
    <source>
        <dbReference type="ARBA" id="ARBA00048507"/>
    </source>
</evidence>
<keyword evidence="6" id="KW-0963">Cytoplasm</keyword>
<dbReference type="InterPro" id="IPR004838">
    <property type="entry name" value="NHTrfase_class1_PyrdxlP-BS"/>
</dbReference>
<dbReference type="GO" id="GO:0047801">
    <property type="term" value="F:L-cysteine transaminase activity"/>
    <property type="evidence" value="ECO:0007669"/>
    <property type="project" value="UniProtKB-EC"/>
</dbReference>
<dbReference type="NCBIfam" id="NF006719">
    <property type="entry name" value="PRK09257.1"/>
    <property type="match status" value="1"/>
</dbReference>
<dbReference type="EnsemblMetazoa" id="SMAR000640-RA">
    <property type="protein sequence ID" value="SMAR000640-PA"/>
    <property type="gene ID" value="SMAR000640"/>
</dbReference>
<dbReference type="Gene3D" id="2.40.50.140">
    <property type="entry name" value="Nucleic acid-binding proteins"/>
    <property type="match status" value="1"/>
</dbReference>
<keyword evidence="9" id="KW-0271">Exosome</keyword>
<dbReference type="InterPro" id="IPR000796">
    <property type="entry name" value="Asp_trans"/>
</dbReference>
<dbReference type="SUPFAM" id="SSF50249">
    <property type="entry name" value="Nucleic acid-binding proteins"/>
    <property type="match status" value="1"/>
</dbReference>
<dbReference type="InterPro" id="IPR019495">
    <property type="entry name" value="EXOSC1_C"/>
</dbReference>
<keyword evidence="7 15" id="KW-0032">Aminotransferase</keyword>
<evidence type="ECO:0000256" key="3">
    <source>
        <dbReference type="ARBA" id="ARBA00004496"/>
    </source>
</evidence>
<dbReference type="GO" id="GO:0000178">
    <property type="term" value="C:exosome (RNase complex)"/>
    <property type="evidence" value="ECO:0007669"/>
    <property type="project" value="InterPro"/>
</dbReference>
<reference evidence="19" key="2">
    <citation type="submission" date="2015-02" db="UniProtKB">
        <authorList>
            <consortium name="EnsemblMetazoa"/>
        </authorList>
    </citation>
    <scope>IDENTIFICATION</scope>
</reference>
<dbReference type="InterPro" id="IPR012340">
    <property type="entry name" value="NA-bd_OB-fold"/>
</dbReference>
<comment type="subunit">
    <text evidence="5 15">Homodimer.</text>
</comment>